<keyword evidence="3" id="KW-1185">Reference proteome</keyword>
<gene>
    <name evidence="2" type="ORF">fugu_004631</name>
</gene>
<evidence type="ECO:0000256" key="1">
    <source>
        <dbReference type="SAM" id="MobiDB-lite"/>
    </source>
</evidence>
<protein>
    <submittedName>
        <fullName evidence="2">Uncharacterized protein</fullName>
    </submittedName>
</protein>
<evidence type="ECO:0000313" key="3">
    <source>
        <dbReference type="Proteomes" id="UP000516260"/>
    </source>
</evidence>
<dbReference type="Proteomes" id="UP000516260">
    <property type="component" value="Chromosome 5"/>
</dbReference>
<accession>A0A4Z2B8K8</accession>
<organism evidence="2 3">
    <name type="scientific">Takifugu bimaculatus</name>
    <dbReference type="NCBI Taxonomy" id="433685"/>
    <lineage>
        <taxon>Eukaryota</taxon>
        <taxon>Metazoa</taxon>
        <taxon>Chordata</taxon>
        <taxon>Craniata</taxon>
        <taxon>Vertebrata</taxon>
        <taxon>Euteleostomi</taxon>
        <taxon>Actinopterygii</taxon>
        <taxon>Neopterygii</taxon>
        <taxon>Teleostei</taxon>
        <taxon>Neoteleostei</taxon>
        <taxon>Acanthomorphata</taxon>
        <taxon>Eupercaria</taxon>
        <taxon>Tetraodontiformes</taxon>
        <taxon>Tetradontoidea</taxon>
        <taxon>Tetraodontidae</taxon>
        <taxon>Takifugu</taxon>
    </lineage>
</organism>
<feature type="region of interest" description="Disordered" evidence="1">
    <location>
        <begin position="1"/>
        <end position="33"/>
    </location>
</feature>
<name>A0A4Z2B8K8_9TELE</name>
<evidence type="ECO:0000313" key="2">
    <source>
        <dbReference type="EMBL" id="TNM88377.1"/>
    </source>
</evidence>
<dbReference type="EMBL" id="SWLE01000018">
    <property type="protein sequence ID" value="TNM88377.1"/>
    <property type="molecule type" value="Genomic_DNA"/>
</dbReference>
<dbReference type="AlphaFoldDB" id="A0A4Z2B8K8"/>
<proteinExistence type="predicted"/>
<sequence>MARPHAGNRLLLTPWTGFDPQELPESSTTDLSMRPASESADWLGQRQVFFIISLLHLREERAAATKRRNIGVTITSRSGAAAAHASHCSAHHVSLGGTDRTHRRQIAASSRQLSLRDSPLAPRRYLPFIDAYVWIKKQPCARGKKDWLDFKGYPATAITDFPSHHQKPRNPRKSAG</sequence>
<comment type="caution">
    <text evidence="2">The sequence shown here is derived from an EMBL/GenBank/DDBJ whole genome shotgun (WGS) entry which is preliminary data.</text>
</comment>
<reference evidence="2 3" key="1">
    <citation type="submission" date="2019-04" db="EMBL/GenBank/DDBJ databases">
        <title>The sequence and de novo assembly of Takifugu bimaculatus genome using PacBio and Hi-C technologies.</title>
        <authorList>
            <person name="Xu P."/>
            <person name="Liu B."/>
            <person name="Zhou Z."/>
        </authorList>
    </citation>
    <scope>NUCLEOTIDE SEQUENCE [LARGE SCALE GENOMIC DNA]</scope>
    <source>
        <strain evidence="2">TB-2018</strain>
        <tissue evidence="2">Muscle</tissue>
    </source>
</reference>